<feature type="region of interest" description="Disordered" evidence="2">
    <location>
        <begin position="1"/>
        <end position="47"/>
    </location>
</feature>
<dbReference type="PANTHER" id="PTHR24184:SF11">
    <property type="entry name" value="ANKYRIN REPEAT AND SOCS BOX CONTAINING 3"/>
    <property type="match status" value="1"/>
</dbReference>
<feature type="repeat" description="ANK" evidence="1">
    <location>
        <begin position="712"/>
        <end position="744"/>
    </location>
</feature>
<protein>
    <submittedName>
        <fullName evidence="3">DCN1 protein 2</fullName>
    </submittedName>
</protein>
<feature type="compositionally biased region" description="Basic and acidic residues" evidence="2">
    <location>
        <begin position="27"/>
        <end position="47"/>
    </location>
</feature>
<feature type="region of interest" description="Disordered" evidence="2">
    <location>
        <begin position="1184"/>
        <end position="1204"/>
    </location>
</feature>
<proteinExistence type="predicted"/>
<feature type="compositionally biased region" description="Basic and acidic residues" evidence="2">
    <location>
        <begin position="1252"/>
        <end position="1280"/>
    </location>
</feature>
<feature type="region of interest" description="Disordered" evidence="2">
    <location>
        <begin position="1252"/>
        <end position="1304"/>
    </location>
</feature>
<dbReference type="PRINTS" id="PR01415">
    <property type="entry name" value="ANKYRIN"/>
</dbReference>
<organism evidence="3 4">
    <name type="scientific">Elysia marginata</name>
    <dbReference type="NCBI Taxonomy" id="1093978"/>
    <lineage>
        <taxon>Eukaryota</taxon>
        <taxon>Metazoa</taxon>
        <taxon>Spiralia</taxon>
        <taxon>Lophotrochozoa</taxon>
        <taxon>Mollusca</taxon>
        <taxon>Gastropoda</taxon>
        <taxon>Heterobranchia</taxon>
        <taxon>Euthyneura</taxon>
        <taxon>Panpulmonata</taxon>
        <taxon>Sacoglossa</taxon>
        <taxon>Placobranchoidea</taxon>
        <taxon>Plakobranchidae</taxon>
        <taxon>Elysia</taxon>
    </lineage>
</organism>
<feature type="compositionally biased region" description="Polar residues" evidence="2">
    <location>
        <begin position="1284"/>
        <end position="1304"/>
    </location>
</feature>
<feature type="repeat" description="ANK" evidence="1">
    <location>
        <begin position="149"/>
        <end position="172"/>
    </location>
</feature>
<feature type="repeat" description="ANK" evidence="1">
    <location>
        <begin position="679"/>
        <end position="711"/>
    </location>
</feature>
<feature type="repeat" description="ANK" evidence="1">
    <location>
        <begin position="317"/>
        <end position="349"/>
    </location>
</feature>
<dbReference type="PANTHER" id="PTHR24184">
    <property type="entry name" value="SI:CH211-189E2.2"/>
    <property type="match status" value="1"/>
</dbReference>
<dbReference type="PROSITE" id="PS50297">
    <property type="entry name" value="ANK_REP_REGION"/>
    <property type="match status" value="10"/>
</dbReference>
<feature type="repeat" description="ANK" evidence="1">
    <location>
        <begin position="183"/>
        <end position="215"/>
    </location>
</feature>
<evidence type="ECO:0000256" key="1">
    <source>
        <dbReference type="PROSITE-ProRule" id="PRU00023"/>
    </source>
</evidence>
<feature type="repeat" description="ANK" evidence="1">
    <location>
        <begin position="808"/>
        <end position="840"/>
    </location>
</feature>
<feature type="repeat" description="ANK" evidence="1">
    <location>
        <begin position="775"/>
        <end position="807"/>
    </location>
</feature>
<feature type="compositionally biased region" description="Polar residues" evidence="2">
    <location>
        <begin position="1"/>
        <end position="12"/>
    </location>
</feature>
<keyword evidence="1" id="KW-0040">ANK repeat</keyword>
<reference evidence="3 4" key="1">
    <citation type="journal article" date="2021" name="Elife">
        <title>Chloroplast acquisition without the gene transfer in kleptoplastic sea slugs, Plakobranchus ocellatus.</title>
        <authorList>
            <person name="Maeda T."/>
            <person name="Takahashi S."/>
            <person name="Yoshida T."/>
            <person name="Shimamura S."/>
            <person name="Takaki Y."/>
            <person name="Nagai Y."/>
            <person name="Toyoda A."/>
            <person name="Suzuki Y."/>
            <person name="Arimoto A."/>
            <person name="Ishii H."/>
            <person name="Satoh N."/>
            <person name="Nishiyama T."/>
            <person name="Hasebe M."/>
            <person name="Maruyama T."/>
            <person name="Minagawa J."/>
            <person name="Obokata J."/>
            <person name="Shigenobu S."/>
        </authorList>
    </citation>
    <scope>NUCLEOTIDE SEQUENCE [LARGE SCALE GENOMIC DNA]</scope>
</reference>
<feature type="repeat" description="ANK" evidence="1">
    <location>
        <begin position="841"/>
        <end position="873"/>
    </location>
</feature>
<dbReference type="SMART" id="SM00248">
    <property type="entry name" value="ANK"/>
    <property type="match status" value="24"/>
</dbReference>
<feature type="repeat" description="ANK" evidence="1">
    <location>
        <begin position="953"/>
        <end position="985"/>
    </location>
</feature>
<dbReference type="Pfam" id="PF00023">
    <property type="entry name" value="Ank"/>
    <property type="match status" value="1"/>
</dbReference>
<dbReference type="SUPFAM" id="SSF48403">
    <property type="entry name" value="Ankyrin repeat"/>
    <property type="match status" value="3"/>
</dbReference>
<evidence type="ECO:0000256" key="2">
    <source>
        <dbReference type="SAM" id="MobiDB-lite"/>
    </source>
</evidence>
<evidence type="ECO:0000313" key="3">
    <source>
        <dbReference type="EMBL" id="GFR60728.1"/>
    </source>
</evidence>
<gene>
    <name evidence="3" type="ORF">ElyMa_003539100</name>
</gene>
<feature type="repeat" description="ANK" evidence="1">
    <location>
        <begin position="920"/>
        <end position="952"/>
    </location>
</feature>
<dbReference type="InterPro" id="IPR036770">
    <property type="entry name" value="Ankyrin_rpt-contain_sf"/>
</dbReference>
<comment type="caution">
    <text evidence="3">The sequence shown here is derived from an EMBL/GenBank/DDBJ whole genome shotgun (WGS) entry which is preliminary data.</text>
</comment>
<dbReference type="Gene3D" id="1.25.40.20">
    <property type="entry name" value="Ankyrin repeat-containing domain"/>
    <property type="match status" value="4"/>
</dbReference>
<feature type="repeat" description="ANK" evidence="1">
    <location>
        <begin position="116"/>
        <end position="148"/>
    </location>
</feature>
<dbReference type="InterPro" id="IPR002110">
    <property type="entry name" value="Ankyrin_rpt"/>
</dbReference>
<feature type="compositionally biased region" description="Acidic residues" evidence="2">
    <location>
        <begin position="1426"/>
        <end position="1455"/>
    </location>
</feature>
<feature type="region of interest" description="Disordered" evidence="2">
    <location>
        <begin position="1413"/>
        <end position="1465"/>
    </location>
</feature>
<feature type="compositionally biased region" description="Basic and acidic residues" evidence="2">
    <location>
        <begin position="1195"/>
        <end position="1204"/>
    </location>
</feature>
<dbReference type="EMBL" id="BMAT01007243">
    <property type="protein sequence ID" value="GFR60728.1"/>
    <property type="molecule type" value="Genomic_DNA"/>
</dbReference>
<dbReference type="Pfam" id="PF12796">
    <property type="entry name" value="Ank_2"/>
    <property type="match status" value="6"/>
</dbReference>
<feature type="compositionally biased region" description="Polar residues" evidence="2">
    <location>
        <begin position="1184"/>
        <end position="1193"/>
    </location>
</feature>
<name>A0AAV4EI07_9GAST</name>
<evidence type="ECO:0000313" key="4">
    <source>
        <dbReference type="Proteomes" id="UP000762676"/>
    </source>
</evidence>
<dbReference type="PROSITE" id="PS50088">
    <property type="entry name" value="ANK_REPEAT"/>
    <property type="match status" value="12"/>
</dbReference>
<feature type="repeat" description="ANK" evidence="1">
    <location>
        <begin position="745"/>
        <end position="777"/>
    </location>
</feature>
<sequence length="1465" mass="161998">MAGNERSTNSVSDAKENDNILSNRLSKLSDRLLPKPEEQEKGLRPGDSELQDCLSLISAARRGDVTEVESLIGKLRNGDWLRFGTSPLIAAMRAEHNTIVKTLIQLGVRVNERLYKGRTALLTAIAEGLEDFVTLLLDAGAQINLADDSGITPLMLASKKGSRNIVQLLVSHRECDIEQVDFHGKTALAYAAKSGEVEIAKILLDAGANPSSSDNKRETIFMLATRAGCLPLVDLLLRLKVEVNEQNDEGFTALMLCVGDDRGRYDVMRHQVEAGADLNLRNKWQESALMLACGAGQWMTVDFLTLHGAILNTKNIWGETPLMYAAENGHNLVVDILLKRGSHVNETDEKDETALMHAVKSLRAVPIEPPIQCIPKVNQICNNIYTCRTTKEKQGAVEVVSLLLDAGSNVRAKNYCGQTALMMAAMHGRNKLVEVILKKSETESNFPMINMTCNHKMTALTYAAVCGHPLIVTQLLKNKTFVNHMPEEICQAVNMAVICDYPEVVSILLNAKLFLGMPSKKILKLLDLSLTNACRRGNTESTKFLIEYLTLLVYGASKDILMKRYFLIPIRQGHTEVVSLFGKVYYRRSAVWAAFMLGRTECLELIHRATEHPNKHLQLWKRTNNFSTVEEQTPQDMSEIKKKNTSWSNLLDAVASGDRDKVKLLLQCDASMVNKSSATGLTALIYACLHGHMNIVAELLTHSARLDKTDINGCTPLMYAARFGHADCVQLLLRMRCNVKQTCRSFHTALTLASKVGRADIVEMLLKAGTDIPKRQNSALHFAASGSHKGTMEILIRYGFGVNHLNENGQTPLMFAAYDGSESSVAFLLEKGADHNRSDVKGRTALSFAAELGKMQVVKLLLRQGGPSSKADKYGAMPIWHAASNGYPEVVEELLEHEVSMHYGPYATRTYAVNNVCKTDGSTPLMHMCQHGFYHTVKFLCGKGAYIDAVNNLGQTALHVAAMHDRLEVCNELLDYGARTDVVDKQGNTPLRLALSRGHLKLVSILENMTIDTPNGCSGLERQVEYSTGNSAPGRFWVSFKSRVRMSFRRRHTRRHNELYSNSVVDAIARADEKDKEHTGKSSTFIQGVTTESTGVQNHINLDRCEVTDSESSVVNFSLTEDGVCSPPSLLDPDLDVDPFECDSSSSIRSLNSLLKDCRDVKNMLSTHSDILVLFDKETDNVKSEATSPSTEAHLTVDKGPVSDHLRLPQRTCQKSVQKPLMNEAHTQFLKEENGQQEQQKSHEYLQQEKLQENKLHPSERLHETKSKDNLVPDVPKNDIQHGINPNRSVPTLTDTGNKAPTQNPDDPVLAIESMAKTTIHAAVSKCLQQLPPGITQDLTRSATSCNTSASAMIQTNPCSCGGHGLTLQLNQVFHIKSHVKKKKCFRANALRVSRAKYLATGTNSKIMFRRVVRPPQAASANNDDCGGDDDDDDDDEISDEYETDSDSDTSEVEEGQGNTDRNLK</sequence>
<dbReference type="Proteomes" id="UP000762676">
    <property type="component" value="Unassembled WGS sequence"/>
</dbReference>
<accession>A0AAV4EI07</accession>
<keyword evidence="4" id="KW-1185">Reference proteome</keyword>